<feature type="region of interest" description="Disordered" evidence="1">
    <location>
        <begin position="83"/>
        <end position="109"/>
    </location>
</feature>
<protein>
    <submittedName>
        <fullName evidence="2">Uncharacterized protein</fullName>
    </submittedName>
</protein>
<feature type="compositionally biased region" description="Polar residues" evidence="1">
    <location>
        <begin position="344"/>
        <end position="367"/>
    </location>
</feature>
<reference evidence="2" key="1">
    <citation type="submission" date="2019-05" db="EMBL/GenBank/DDBJ databases">
        <title>Annotation for the trematode Fasciolopsis buski.</title>
        <authorList>
            <person name="Choi Y.-J."/>
        </authorList>
    </citation>
    <scope>NUCLEOTIDE SEQUENCE</scope>
    <source>
        <strain evidence="2">HT</strain>
        <tissue evidence="2">Whole worm</tissue>
    </source>
</reference>
<feature type="region of interest" description="Disordered" evidence="1">
    <location>
        <begin position="318"/>
        <end position="337"/>
    </location>
</feature>
<comment type="caution">
    <text evidence="2">The sequence shown here is derived from an EMBL/GenBank/DDBJ whole genome shotgun (WGS) entry which is preliminary data.</text>
</comment>
<feature type="compositionally biased region" description="Low complexity" evidence="1">
    <location>
        <begin position="227"/>
        <end position="242"/>
    </location>
</feature>
<feature type="region of interest" description="Disordered" evidence="1">
    <location>
        <begin position="342"/>
        <end position="393"/>
    </location>
</feature>
<accession>A0A8E0S2F1</accession>
<dbReference type="AlphaFoldDB" id="A0A8E0S2F1"/>
<evidence type="ECO:0000256" key="1">
    <source>
        <dbReference type="SAM" id="MobiDB-lite"/>
    </source>
</evidence>
<dbReference type="EMBL" id="LUCM01004434">
    <property type="protein sequence ID" value="KAA0194346.1"/>
    <property type="molecule type" value="Genomic_DNA"/>
</dbReference>
<sequence length="596" mass="66329">MHILYNRPITLFFHSLQKRVSYRPKYTELKRSQFFVRHNVEPLNVFSWLQTLNLAHLRQSITSSALLDVVAGSAFLDPLEVNTGATADQDRPSATTPTPESAQVYTNGSCGGNRLDFNQTVQTRGNSRSDTFSTVPVSAPDVHTSHHSDYADLTNGVSRLTVGVLSDQFTTECPHGSYPLPRPPATTTSKTSPVGTESVVVNESFYSIPSEGRKFSPQNSMEHPSKTLSDQASSATLSTSSSPKCPADVRSGSVTNVSDYNISPFGCPCSLPRRNAEQSFYSDQRISSSLALSQTTRHDDLQIPMILPKVIRRANANGTRKLPQSVDTEPVEDTCSKSKHVYDTSYTRSPESQSMWQSTPQSRSASVGAQLRRSHARRWQSKPSFPPYREPLQNHELPLPNPALSRFHGPAVKSSNSAGHHAPQNYHHHYYYYFYQQAGLLPNFKPGQQRAMTPPLVSDTSRNRLNENLEVVPPPKYPNPVCRNGLNPVLSGRLTHRLYTHPLPRQNDFLSRLPHFDPHVHSRTAAQPVNLPLPVAENRLLCPVQNRPVRSMNSPDPVCSHNSVRNNLSRSPSRGPHRSSSQPAGSHDWLSFETEL</sequence>
<gene>
    <name evidence="2" type="ORF">FBUS_10407</name>
</gene>
<proteinExistence type="predicted"/>
<keyword evidence="3" id="KW-1185">Reference proteome</keyword>
<name>A0A8E0S2F1_9TREM</name>
<evidence type="ECO:0000313" key="3">
    <source>
        <dbReference type="Proteomes" id="UP000728185"/>
    </source>
</evidence>
<feature type="region of interest" description="Disordered" evidence="1">
    <location>
        <begin position="547"/>
        <end position="596"/>
    </location>
</feature>
<dbReference type="Proteomes" id="UP000728185">
    <property type="component" value="Unassembled WGS sequence"/>
</dbReference>
<feature type="region of interest" description="Disordered" evidence="1">
    <location>
        <begin position="174"/>
        <end position="196"/>
    </location>
</feature>
<organism evidence="2 3">
    <name type="scientific">Fasciolopsis buskii</name>
    <dbReference type="NCBI Taxonomy" id="27845"/>
    <lineage>
        <taxon>Eukaryota</taxon>
        <taxon>Metazoa</taxon>
        <taxon>Spiralia</taxon>
        <taxon>Lophotrochozoa</taxon>
        <taxon>Platyhelminthes</taxon>
        <taxon>Trematoda</taxon>
        <taxon>Digenea</taxon>
        <taxon>Plagiorchiida</taxon>
        <taxon>Echinostomata</taxon>
        <taxon>Echinostomatoidea</taxon>
        <taxon>Fasciolidae</taxon>
        <taxon>Fasciolopsis</taxon>
    </lineage>
</organism>
<feature type="compositionally biased region" description="Polar residues" evidence="1">
    <location>
        <begin position="92"/>
        <end position="108"/>
    </location>
</feature>
<evidence type="ECO:0000313" key="2">
    <source>
        <dbReference type="EMBL" id="KAA0194346.1"/>
    </source>
</evidence>
<dbReference type="OrthoDB" id="10606298at2759"/>
<feature type="compositionally biased region" description="Polar residues" evidence="1">
    <location>
        <begin position="185"/>
        <end position="196"/>
    </location>
</feature>
<feature type="region of interest" description="Disordered" evidence="1">
    <location>
        <begin position="210"/>
        <end position="250"/>
    </location>
</feature>
<feature type="compositionally biased region" description="Low complexity" evidence="1">
    <location>
        <begin position="569"/>
        <end position="583"/>
    </location>
</feature>